<dbReference type="InterPro" id="IPR027417">
    <property type="entry name" value="P-loop_NTPase"/>
</dbReference>
<dbReference type="Gene3D" id="3.40.50.300">
    <property type="entry name" value="P-loop containing nucleotide triphosphate hydrolases"/>
    <property type="match status" value="1"/>
</dbReference>
<feature type="non-terminal residue" evidence="2">
    <location>
        <position position="190"/>
    </location>
</feature>
<dbReference type="EMBL" id="AAHGQQ010000037">
    <property type="protein sequence ID" value="EBV8837816.1"/>
    <property type="molecule type" value="Genomic_DNA"/>
</dbReference>
<name>A0A5W0HW09_SALTM</name>
<evidence type="ECO:0000313" key="2">
    <source>
        <dbReference type="EMBL" id="EBV8837816.1"/>
    </source>
</evidence>
<feature type="domain" description="KAP NTPase" evidence="1">
    <location>
        <begin position="15"/>
        <end position="190"/>
    </location>
</feature>
<reference evidence="2" key="1">
    <citation type="submission" date="2018-07" db="EMBL/GenBank/DDBJ databases">
        <authorList>
            <consortium name="GenomeTrakr network: Whole genome sequencing for foodborne pathogen traceback"/>
        </authorList>
    </citation>
    <scope>NUCLEOTIDE SEQUENCE</scope>
    <source>
        <strain evidence="2">CVM-N23826</strain>
    </source>
</reference>
<protein>
    <submittedName>
        <fullName evidence="2">NTPase</fullName>
    </submittedName>
</protein>
<dbReference type="InterPro" id="IPR011646">
    <property type="entry name" value="KAP_P-loop"/>
</dbReference>
<dbReference type="SUPFAM" id="SSF52540">
    <property type="entry name" value="P-loop containing nucleoside triphosphate hydrolases"/>
    <property type="match status" value="1"/>
</dbReference>
<dbReference type="AlphaFoldDB" id="A0A5W0HW09"/>
<sequence length="190" mass="21335">MLETLSFTERDEFQRRNIAENIIKLLKPEADISPLVIDGAWGTGKSEFSIKLKNLIIEQETESKVVYVDAFKGDHAESPLLLITSAIASILPEEEKQNFIKRSLPAIRFGLKTVLKAGAGWFLRQEASEVAEEFQDAMKKASNAAIDGTIENILEDHMESEKNINSLKSCIEDISNKQKIVIIIDELDRC</sequence>
<evidence type="ECO:0000259" key="1">
    <source>
        <dbReference type="Pfam" id="PF07693"/>
    </source>
</evidence>
<gene>
    <name evidence="2" type="ORF">AT998_11775</name>
</gene>
<organism evidence="2">
    <name type="scientific">Salmonella enterica subsp. enterica serovar Typhimurium var. 5-</name>
    <dbReference type="NCBI Taxonomy" id="1620419"/>
    <lineage>
        <taxon>Bacteria</taxon>
        <taxon>Pseudomonadati</taxon>
        <taxon>Pseudomonadota</taxon>
        <taxon>Gammaproteobacteria</taxon>
        <taxon>Enterobacterales</taxon>
        <taxon>Enterobacteriaceae</taxon>
        <taxon>Salmonella</taxon>
    </lineage>
</organism>
<proteinExistence type="predicted"/>
<comment type="caution">
    <text evidence="2">The sequence shown here is derived from an EMBL/GenBank/DDBJ whole genome shotgun (WGS) entry which is preliminary data.</text>
</comment>
<dbReference type="Pfam" id="PF07693">
    <property type="entry name" value="KAP_NTPase"/>
    <property type="match status" value="1"/>
</dbReference>
<accession>A0A5W0HW09</accession>